<evidence type="ECO:0000313" key="1">
    <source>
        <dbReference type="EMBL" id="OMH40378.1"/>
    </source>
</evidence>
<keyword evidence="2" id="KW-1185">Reference proteome</keyword>
<name>A0A1R1MKN4_9BACT</name>
<comment type="caution">
    <text evidence="1">The sequence shown here is derived from an EMBL/GenBank/DDBJ whole genome shotgun (WGS) entry which is preliminary data.</text>
</comment>
<gene>
    <name evidence="1" type="ORF">BLW93_05480</name>
</gene>
<dbReference type="AlphaFoldDB" id="A0A1R1MKN4"/>
<sequence length="82" mass="9500">MIPEEFETAVEKVLSNSGFDLKVVFSELEKWDEAIFLTLALINEKEKDFLTIQESFKVEYLLENGNVITIAFRPTPMDLLEE</sequence>
<dbReference type="OrthoDB" id="15019at2"/>
<reference evidence="1 2" key="1">
    <citation type="submission" date="2016-10" db="EMBL/GenBank/DDBJ databases">
        <title>Genome sequence of a sulfur-reducing bacterium Desulfurobacterium indicum K6013.</title>
        <authorList>
            <person name="Cao J."/>
            <person name="Shao Z."/>
            <person name="Alain K."/>
            <person name="Jebbar M."/>
        </authorList>
    </citation>
    <scope>NUCLEOTIDE SEQUENCE [LARGE SCALE GENOMIC DNA]</scope>
    <source>
        <strain evidence="1 2">K6013</strain>
    </source>
</reference>
<organism evidence="1 2">
    <name type="scientific">Desulfurobacterium indicum</name>
    <dbReference type="NCBI Taxonomy" id="1914305"/>
    <lineage>
        <taxon>Bacteria</taxon>
        <taxon>Pseudomonadati</taxon>
        <taxon>Aquificota</taxon>
        <taxon>Aquificia</taxon>
        <taxon>Desulfurobacteriales</taxon>
        <taxon>Desulfurobacteriaceae</taxon>
        <taxon>Desulfurobacterium</taxon>
    </lineage>
</organism>
<protein>
    <submittedName>
        <fullName evidence="1">Uncharacterized protein</fullName>
    </submittedName>
</protein>
<proteinExistence type="predicted"/>
<dbReference type="STRING" id="1914305.BLW93_05480"/>
<accession>A0A1R1MKN4</accession>
<dbReference type="RefSeq" id="WP_076713098.1">
    <property type="nucleotide sequence ID" value="NZ_MOEN01000018.1"/>
</dbReference>
<dbReference type="EMBL" id="MOEN01000018">
    <property type="protein sequence ID" value="OMH40378.1"/>
    <property type="molecule type" value="Genomic_DNA"/>
</dbReference>
<dbReference type="Proteomes" id="UP000187408">
    <property type="component" value="Unassembled WGS sequence"/>
</dbReference>
<evidence type="ECO:0000313" key="2">
    <source>
        <dbReference type="Proteomes" id="UP000187408"/>
    </source>
</evidence>